<sequence length="152" mass="16949">MDDKLGKTTIEAKKLSEKVKDILDELSILEATVQYQQDVQRAMRRQNIPKPMSKRDIQKAKIKQNDLETGITTTYIINDIKGMESVADRIHTAVNTTLSLQQSEVANLQAKLSIKHAELAAQQGRVLMVFTVVTILFVSYSGTLVSILVHPG</sequence>
<dbReference type="STRING" id="1213859.L2G2R0"/>
<keyword evidence="1" id="KW-0812">Transmembrane</keyword>
<feature type="transmembrane region" description="Helical" evidence="1">
    <location>
        <begin position="126"/>
        <end position="149"/>
    </location>
</feature>
<accession>L2G2R0</accession>
<organism evidence="2">
    <name type="scientific">Colletotrichum fructicola (strain Nara gc5)</name>
    <name type="common">Anthracnose fungus</name>
    <name type="synonym">Colletotrichum gloeosporioides (strain Nara gc5)</name>
    <dbReference type="NCBI Taxonomy" id="1213859"/>
    <lineage>
        <taxon>Eukaryota</taxon>
        <taxon>Fungi</taxon>
        <taxon>Dikarya</taxon>
        <taxon>Ascomycota</taxon>
        <taxon>Pezizomycotina</taxon>
        <taxon>Sordariomycetes</taxon>
        <taxon>Hypocreomycetidae</taxon>
        <taxon>Glomerellales</taxon>
        <taxon>Glomerellaceae</taxon>
        <taxon>Colletotrichum</taxon>
        <taxon>Colletotrichum gloeosporioides species complex</taxon>
    </lineage>
</organism>
<protein>
    <submittedName>
        <fullName evidence="2">Ankyrin repeat protein</fullName>
    </submittedName>
</protein>
<keyword evidence="1" id="KW-0472">Membrane</keyword>
<gene>
    <name evidence="2" type="ORF">CGGC5_7684</name>
</gene>
<name>L2G2R0_COLFN</name>
<evidence type="ECO:0000313" key="2">
    <source>
        <dbReference type="EMBL" id="ELA32308.1"/>
    </source>
</evidence>
<dbReference type="EMBL" id="KB020713">
    <property type="protein sequence ID" value="ELA32308.1"/>
    <property type="molecule type" value="Genomic_DNA"/>
</dbReference>
<dbReference type="HOGENOM" id="CLU_1722236_0_0_1"/>
<proteinExistence type="predicted"/>
<reference evidence="2" key="1">
    <citation type="submission" date="2012-08" db="EMBL/GenBank/DDBJ databases">
        <title>Genome analysis of Colletotrichum orbiculare and Colletotrichum fructicola.</title>
        <authorList>
            <person name="Gan P.H.P."/>
            <person name="Ikeda K."/>
            <person name="Irieda H."/>
            <person name="Narusaka M."/>
            <person name="O'Connell R.J."/>
            <person name="Narusaka Y."/>
            <person name="Takano Y."/>
            <person name="Kubo Y."/>
            <person name="Shirasu K."/>
        </authorList>
    </citation>
    <scope>NUCLEOTIDE SEQUENCE</scope>
    <source>
        <strain evidence="2">Nara gc5</strain>
    </source>
</reference>
<dbReference type="AlphaFoldDB" id="L2G2R0"/>
<evidence type="ECO:0000256" key="1">
    <source>
        <dbReference type="SAM" id="Phobius"/>
    </source>
</evidence>
<keyword evidence="1" id="KW-1133">Transmembrane helix</keyword>